<name>A0A936YRX8_9HYPH</name>
<dbReference type="Gene3D" id="3.40.190.10">
    <property type="entry name" value="Periplasmic binding protein-like II"/>
    <property type="match status" value="2"/>
</dbReference>
<keyword evidence="7" id="KW-1185">Reference proteome</keyword>
<feature type="chain" id="PRO_5038072371" evidence="4">
    <location>
        <begin position="30"/>
        <end position="348"/>
    </location>
</feature>
<evidence type="ECO:0000259" key="5">
    <source>
        <dbReference type="Pfam" id="PF09084"/>
    </source>
</evidence>
<keyword evidence="3 4" id="KW-0732">Signal</keyword>
<comment type="caution">
    <text evidence="6">The sequence shown here is derived from an EMBL/GenBank/DDBJ whole genome shotgun (WGS) entry which is preliminary data.</text>
</comment>
<dbReference type="SUPFAM" id="SSF53850">
    <property type="entry name" value="Periplasmic binding protein-like II"/>
    <property type="match status" value="1"/>
</dbReference>
<accession>A0A936YRX8</accession>
<evidence type="ECO:0000256" key="4">
    <source>
        <dbReference type="SAM" id="SignalP"/>
    </source>
</evidence>
<feature type="domain" description="SsuA/THI5-like" evidence="5">
    <location>
        <begin position="54"/>
        <end position="265"/>
    </location>
</feature>
<evidence type="ECO:0000313" key="7">
    <source>
        <dbReference type="Proteomes" id="UP000633219"/>
    </source>
</evidence>
<dbReference type="Pfam" id="PF09084">
    <property type="entry name" value="NMT1"/>
    <property type="match status" value="1"/>
</dbReference>
<evidence type="ECO:0000256" key="2">
    <source>
        <dbReference type="ARBA" id="ARBA00010742"/>
    </source>
</evidence>
<comment type="similarity">
    <text evidence="2">Belongs to the bacterial solute-binding protein SsuA/TauA family.</text>
</comment>
<evidence type="ECO:0000256" key="3">
    <source>
        <dbReference type="ARBA" id="ARBA00022729"/>
    </source>
</evidence>
<feature type="signal peptide" evidence="4">
    <location>
        <begin position="1"/>
        <end position="29"/>
    </location>
</feature>
<organism evidence="6 7">
    <name type="scientific">Rhizobium setariae</name>
    <dbReference type="NCBI Taxonomy" id="2801340"/>
    <lineage>
        <taxon>Bacteria</taxon>
        <taxon>Pseudomonadati</taxon>
        <taxon>Pseudomonadota</taxon>
        <taxon>Alphaproteobacteria</taxon>
        <taxon>Hyphomicrobiales</taxon>
        <taxon>Rhizobiaceae</taxon>
        <taxon>Rhizobium/Agrobacterium group</taxon>
        <taxon>Rhizobium</taxon>
    </lineage>
</organism>
<dbReference type="AlphaFoldDB" id="A0A936YRX8"/>
<gene>
    <name evidence="6" type="ORF">JJB09_15985</name>
</gene>
<protein>
    <submittedName>
        <fullName evidence="6">ABC transporter substrate-binding protein</fullName>
    </submittedName>
</protein>
<evidence type="ECO:0000313" key="6">
    <source>
        <dbReference type="EMBL" id="MBL0373526.1"/>
    </source>
</evidence>
<dbReference type="EMBL" id="JAEQNC010000008">
    <property type="protein sequence ID" value="MBL0373526.1"/>
    <property type="molecule type" value="Genomic_DNA"/>
</dbReference>
<dbReference type="RefSeq" id="WP_201660123.1">
    <property type="nucleotide sequence ID" value="NZ_JAEQNC010000008.1"/>
</dbReference>
<reference evidence="6" key="1">
    <citation type="submission" date="2021-01" db="EMBL/GenBank/DDBJ databases">
        <title>Rhizobium sp. strain KVB221 16S ribosomal RNA gene Genome sequencing and assembly.</title>
        <authorList>
            <person name="Kang M."/>
        </authorList>
    </citation>
    <scope>NUCLEOTIDE SEQUENCE</scope>
    <source>
        <strain evidence="6">KVB221</strain>
    </source>
</reference>
<proteinExistence type="inferred from homology"/>
<dbReference type="GO" id="GO:0042597">
    <property type="term" value="C:periplasmic space"/>
    <property type="evidence" value="ECO:0007669"/>
    <property type="project" value="UniProtKB-SubCell"/>
</dbReference>
<dbReference type="Proteomes" id="UP000633219">
    <property type="component" value="Unassembled WGS sequence"/>
</dbReference>
<evidence type="ECO:0000256" key="1">
    <source>
        <dbReference type="ARBA" id="ARBA00004418"/>
    </source>
</evidence>
<dbReference type="InterPro" id="IPR015168">
    <property type="entry name" value="SsuA/THI5"/>
</dbReference>
<dbReference type="PANTHER" id="PTHR30024">
    <property type="entry name" value="ALIPHATIC SULFONATES-BINDING PROTEIN-RELATED"/>
    <property type="match status" value="1"/>
</dbReference>
<dbReference type="PANTHER" id="PTHR30024:SF47">
    <property type="entry name" value="TAURINE-BINDING PERIPLASMIC PROTEIN"/>
    <property type="match status" value="1"/>
</dbReference>
<comment type="subcellular location">
    <subcellularLocation>
        <location evidence="1">Periplasm</location>
    </subcellularLocation>
</comment>
<sequence>MKFNVTKIRATLATVSVAVMLSTSGLAQAAELQTAKIFYPGAFGWAGGFELVEVADAKGFFKKHGIDAQLTTLPWDQYTVALDSGAIDFAPYADYAYFINVYDKGVKAKEVVSSTLPFDPRNAGDALVVDASGPIKSGEDLKGKKIGTVNPSFSGVWFVLDWLGKKGITKDDVTIVTIPQAQLEQVLKQGGVDAIIAYSPLDAELRRRKDEGFRELFQWTDVAGRPVLRGGTMASEKTIAERPDLVKGYVAAIAEAADWANGHPADVVKLGIERGRIAADLAPYIYTRDGKGDYSTLSWSTHGLNKEADIAFWLDVVERAGIVPKGRHKPSDFYTNEFNPHADKTASN</sequence>